<reference evidence="6" key="1">
    <citation type="submission" date="2020-03" db="EMBL/GenBank/DDBJ databases">
        <title>A high-quality chromosome-level genome assembly of a woody plant with both climbing and erect habits, Rhamnella rubrinervis.</title>
        <authorList>
            <person name="Lu Z."/>
            <person name="Yang Y."/>
            <person name="Zhu X."/>
            <person name="Sun Y."/>
        </authorList>
    </citation>
    <scope>NUCLEOTIDE SEQUENCE</scope>
    <source>
        <strain evidence="6">BYM</strain>
        <tissue evidence="6">Leaf</tissue>
    </source>
</reference>
<dbReference type="Proteomes" id="UP000796880">
    <property type="component" value="Unassembled WGS sequence"/>
</dbReference>
<evidence type="ECO:0000313" key="6">
    <source>
        <dbReference type="EMBL" id="KAF3438993.1"/>
    </source>
</evidence>
<gene>
    <name evidence="6" type="ORF">FNV43_RR17268</name>
</gene>
<protein>
    <recommendedName>
        <fullName evidence="5">Glycosyltransferase</fullName>
        <ecNumber evidence="5">2.4.1.-</ecNumber>
    </recommendedName>
</protein>
<dbReference type="FunFam" id="3.40.50.2000:FF:000071">
    <property type="entry name" value="Glycosyltransferase"/>
    <property type="match status" value="1"/>
</dbReference>
<dbReference type="AlphaFoldDB" id="A0A8K0E2V3"/>
<evidence type="ECO:0000256" key="1">
    <source>
        <dbReference type="ARBA" id="ARBA00009995"/>
    </source>
</evidence>
<comment type="similarity">
    <text evidence="1 4">Belongs to the UDP-glycosyltransferase family.</text>
</comment>
<dbReference type="CDD" id="cd03784">
    <property type="entry name" value="GT1_Gtf-like"/>
    <property type="match status" value="1"/>
</dbReference>
<evidence type="ECO:0000256" key="5">
    <source>
        <dbReference type="RuleBase" id="RU362057"/>
    </source>
</evidence>
<organism evidence="6 7">
    <name type="scientific">Rhamnella rubrinervis</name>
    <dbReference type="NCBI Taxonomy" id="2594499"/>
    <lineage>
        <taxon>Eukaryota</taxon>
        <taxon>Viridiplantae</taxon>
        <taxon>Streptophyta</taxon>
        <taxon>Embryophyta</taxon>
        <taxon>Tracheophyta</taxon>
        <taxon>Spermatophyta</taxon>
        <taxon>Magnoliopsida</taxon>
        <taxon>eudicotyledons</taxon>
        <taxon>Gunneridae</taxon>
        <taxon>Pentapetalae</taxon>
        <taxon>rosids</taxon>
        <taxon>fabids</taxon>
        <taxon>Rosales</taxon>
        <taxon>Rhamnaceae</taxon>
        <taxon>rhamnoid group</taxon>
        <taxon>Rhamneae</taxon>
        <taxon>Rhamnella</taxon>
    </lineage>
</organism>
<name>A0A8K0E2V3_9ROSA</name>
<keyword evidence="7" id="KW-1185">Reference proteome</keyword>
<dbReference type="SUPFAM" id="SSF53756">
    <property type="entry name" value="UDP-Glycosyltransferase/glycogen phosphorylase"/>
    <property type="match status" value="1"/>
</dbReference>
<evidence type="ECO:0000256" key="3">
    <source>
        <dbReference type="ARBA" id="ARBA00022679"/>
    </source>
</evidence>
<evidence type="ECO:0000256" key="4">
    <source>
        <dbReference type="RuleBase" id="RU003718"/>
    </source>
</evidence>
<dbReference type="PANTHER" id="PTHR48047:SF45">
    <property type="entry name" value="SCOPOLETIN GLUCOSYLTRANSFERASE-LIKE"/>
    <property type="match status" value="1"/>
</dbReference>
<evidence type="ECO:0000256" key="2">
    <source>
        <dbReference type="ARBA" id="ARBA00022676"/>
    </source>
</evidence>
<keyword evidence="3 4" id="KW-0808">Transferase</keyword>
<dbReference type="OrthoDB" id="5835829at2759"/>
<dbReference type="Gene3D" id="3.40.50.2000">
    <property type="entry name" value="Glycogen Phosphorylase B"/>
    <property type="match status" value="2"/>
</dbReference>
<dbReference type="PROSITE" id="PS00375">
    <property type="entry name" value="UDPGT"/>
    <property type="match status" value="1"/>
</dbReference>
<proteinExistence type="inferred from homology"/>
<evidence type="ECO:0000313" key="7">
    <source>
        <dbReference type="Proteomes" id="UP000796880"/>
    </source>
</evidence>
<dbReference type="FunFam" id="3.40.50.2000:FF:000047">
    <property type="entry name" value="Glycosyltransferase"/>
    <property type="match status" value="1"/>
</dbReference>
<dbReference type="InterPro" id="IPR002213">
    <property type="entry name" value="UDP_glucos_trans"/>
</dbReference>
<accession>A0A8K0E2V3</accession>
<comment type="caution">
    <text evidence="6">The sequence shown here is derived from an EMBL/GenBank/DDBJ whole genome shotgun (WGS) entry which is preliminary data.</text>
</comment>
<dbReference type="GO" id="GO:0035251">
    <property type="term" value="F:UDP-glucosyltransferase activity"/>
    <property type="evidence" value="ECO:0007669"/>
    <property type="project" value="UniProtKB-ARBA"/>
</dbReference>
<dbReference type="PANTHER" id="PTHR48047">
    <property type="entry name" value="GLYCOSYLTRANSFERASE"/>
    <property type="match status" value="1"/>
</dbReference>
<dbReference type="InterPro" id="IPR035595">
    <property type="entry name" value="UDP_glycos_trans_CS"/>
</dbReference>
<sequence>MDSESDKLRMFFLPFITPGHMIPMVDEARVFAKHGVDVTVITTQANAALFQNRIDRDSKAGHPIKIHALQFPSAQVGVPDGIENFAAITSMEMGSGLLQGMQLLQKPIEQLIHDVRPDCIVADMFFPWSLQVATELGIPRLAFRGTGYFSLCAEHCMRIHEPHKSTDSDVVLLPGFPHKIEMLTSQLPEWSRTTTNFTRSMDIMRESEENSYGMLVNSFHELEDAYEEYFKTIMGLKAWSIGPVSLWMNRDVLDKAERHNLADGDGHNDVMEWLNSKNLNSVLYVNFGSLTKLSATQLKEIAHGLEASGHLFIWVVRKMDKDEDKEVLPEGFEKRMRESKRGFIIKRWAPQMLILDHLSTGGMVTHCGWNSILEGLSAGLPMITWPLFAEQFYNEKLLTDVVRIGVAVGSKEWKNCWHEGTYFVGREEVEKAVRLVMGEDQEVAAELRKRASELQVLAKKAVEVGGISHANLMALINDLKSLKIQRSQNVTS</sequence>
<dbReference type="EC" id="2.4.1.-" evidence="5"/>
<dbReference type="EMBL" id="VOIH02000008">
    <property type="protein sequence ID" value="KAF3438993.1"/>
    <property type="molecule type" value="Genomic_DNA"/>
</dbReference>
<keyword evidence="2 4" id="KW-0328">Glycosyltransferase</keyword>
<dbReference type="Pfam" id="PF00201">
    <property type="entry name" value="UDPGT"/>
    <property type="match status" value="1"/>
</dbReference>